<evidence type="ECO:0000313" key="1">
    <source>
        <dbReference type="EMBL" id="VFK29366.1"/>
    </source>
</evidence>
<dbReference type="AlphaFoldDB" id="A0A450XJC2"/>
<reference evidence="1" key="1">
    <citation type="submission" date="2019-02" db="EMBL/GenBank/DDBJ databases">
        <authorList>
            <person name="Gruber-Vodicka R. H."/>
            <person name="Seah K. B. B."/>
        </authorList>
    </citation>
    <scope>NUCLEOTIDE SEQUENCE</scope>
    <source>
        <strain evidence="1">BECK_BZ197</strain>
    </source>
</reference>
<proteinExistence type="predicted"/>
<name>A0A450XJC2_9GAMM</name>
<dbReference type="EMBL" id="CAADFO010000048">
    <property type="protein sequence ID" value="VFK29366.1"/>
    <property type="molecule type" value="Genomic_DNA"/>
</dbReference>
<protein>
    <submittedName>
        <fullName evidence="1">RHH-type transcriptional regulator, rel operon repressor / antitoxin RelB</fullName>
    </submittedName>
</protein>
<sequence length="75" mass="8751">MMISIQLAPEFEQRLTSLTHNTNRTMASFVQEIIEQGIDDIEDRYLANEVLQRVRRGQEKTCSSRDVRRIIGLDN</sequence>
<accession>A0A450XJC2</accession>
<gene>
    <name evidence="1" type="ORF">BECKMB1821G_GA0114241_104816</name>
</gene>
<organism evidence="1">
    <name type="scientific">Candidatus Kentrum sp. MB</name>
    <dbReference type="NCBI Taxonomy" id="2138164"/>
    <lineage>
        <taxon>Bacteria</taxon>
        <taxon>Pseudomonadati</taxon>
        <taxon>Pseudomonadota</taxon>
        <taxon>Gammaproteobacteria</taxon>
        <taxon>Candidatus Kentrum</taxon>
    </lineage>
</organism>